<reference evidence="1" key="1">
    <citation type="submission" date="2020-07" db="EMBL/GenBank/DDBJ databases">
        <title>The High-quality genome of the commercially important snow crab, Chionoecetes opilio.</title>
        <authorList>
            <person name="Jeong J.-H."/>
            <person name="Ryu S."/>
        </authorList>
    </citation>
    <scope>NUCLEOTIDE SEQUENCE</scope>
    <source>
        <strain evidence="1">MADBK_172401_WGS</strain>
        <tissue evidence="1">Digestive gland</tissue>
    </source>
</reference>
<comment type="caution">
    <text evidence="1">The sequence shown here is derived from an EMBL/GenBank/DDBJ whole genome shotgun (WGS) entry which is preliminary data.</text>
</comment>
<sequence length="183" mass="19960">MPHTEGLSNWNCPQGGCFSVRFCLMFFVTVCFQTCLTSLHHGNGAMLTISLHTLSPRHTIFSSSKFIFLCLAADCGLLIPRIKAESFTLIPEPEAATKTIYFGGVSVPLCDSTSTSRTILHSPRVTLAQRIHPFVQDPFGSATEALRNHSNGLVNNTSGLSIPVARNDLRNLIHSVIDYLSPA</sequence>
<keyword evidence="2" id="KW-1185">Reference proteome</keyword>
<protein>
    <submittedName>
        <fullName evidence="1">Uncharacterized protein</fullName>
    </submittedName>
</protein>
<gene>
    <name evidence="1" type="ORF">GWK47_044540</name>
</gene>
<dbReference type="EMBL" id="JACEEZ010009594">
    <property type="protein sequence ID" value="KAG0722389.1"/>
    <property type="molecule type" value="Genomic_DNA"/>
</dbReference>
<dbReference type="OrthoDB" id="6373033at2759"/>
<evidence type="ECO:0000313" key="1">
    <source>
        <dbReference type="EMBL" id="KAG0722389.1"/>
    </source>
</evidence>
<name>A0A8J5CV88_CHIOP</name>
<dbReference type="Proteomes" id="UP000770661">
    <property type="component" value="Unassembled WGS sequence"/>
</dbReference>
<proteinExistence type="predicted"/>
<dbReference type="AlphaFoldDB" id="A0A8J5CV88"/>
<organism evidence="1 2">
    <name type="scientific">Chionoecetes opilio</name>
    <name type="common">Atlantic snow crab</name>
    <name type="synonym">Cancer opilio</name>
    <dbReference type="NCBI Taxonomy" id="41210"/>
    <lineage>
        <taxon>Eukaryota</taxon>
        <taxon>Metazoa</taxon>
        <taxon>Ecdysozoa</taxon>
        <taxon>Arthropoda</taxon>
        <taxon>Crustacea</taxon>
        <taxon>Multicrustacea</taxon>
        <taxon>Malacostraca</taxon>
        <taxon>Eumalacostraca</taxon>
        <taxon>Eucarida</taxon>
        <taxon>Decapoda</taxon>
        <taxon>Pleocyemata</taxon>
        <taxon>Brachyura</taxon>
        <taxon>Eubrachyura</taxon>
        <taxon>Majoidea</taxon>
        <taxon>Majidae</taxon>
        <taxon>Chionoecetes</taxon>
    </lineage>
</organism>
<accession>A0A8J5CV88</accession>
<evidence type="ECO:0000313" key="2">
    <source>
        <dbReference type="Proteomes" id="UP000770661"/>
    </source>
</evidence>